<keyword evidence="1" id="KW-0732">Signal</keyword>
<dbReference type="InterPro" id="IPR013517">
    <property type="entry name" value="FG-GAP"/>
</dbReference>
<sequence>ARQRYCRAIVMSDRMPLKTEETCELGLDNDLKRQCLDNLNAHITSEFGELEKCDALASNNARSICRSTVTALKISNLQDYSICKKLNYAKEINACKDQVIMHRSMHERDPKLCETLSNKRMANACLVNAVIRQKQVEMETRNLLAFDNTAEAAISSDAGLSLDDSAQIAIAKPLPWTEIYSDGNISLAYTKHLDRNAQTGKAFKQLAGTQLGLKATEDFDLTDFMEPFIYGKGVASGDFNNDGWPDLAFASSNGLLLYANKGDGSFGLARHISVDEQALNAFIVTFVDIDNDGWQDLFLTAYASESYFFKNNKGHFSAEDFFHLPKNDTIVTLAAGFADWDRDGDLDIALGNWSYGAEGAFIPEKSQNIWYRNDKLQFRPELPDEPLGETLSLLLSDINSDGYTDLIAGNDRKYPDMFYLGKPNSEFNRVTSDMGLIKETSMNTMSYDSADFNNDLLLDIFSTDMFVAAGINRPYCDSLPLPSDKKRCEWLLQGNKAVESLDVGWCASLKNKDRAACYTAMAIRLAKRDKNDALCDKVSSAFPAKADFCRNIAHKMHTVEFTSYHNHLAQHESNKLLINTTENRFIDATESMGVKNSYWGWTGKAADLDNDGWQDIYIGNGLGFGQHGKNIHSNIFYHNQQGMNFVQAEEKFGLINYTNTPSYTYLDFDLDGDIDIISSDVMSTPSVYVNQGTTGNSVSFVLRDNAGNRFCIGCKIIIRYADSKKNQIRELKLSGGFMSYDDPVAYFGLDEYEHIDSIKIIWSTGETSVLDKPLPANRRYKITRHDSSFIGRINSALQRPEDKP</sequence>
<evidence type="ECO:0000256" key="1">
    <source>
        <dbReference type="ARBA" id="ARBA00022729"/>
    </source>
</evidence>
<keyword evidence="3" id="KW-0378">Hydrolase</keyword>
<name>A0A3B0Y3S1_9ZZZZ</name>
<proteinExistence type="predicted"/>
<organism evidence="3">
    <name type="scientific">hydrothermal vent metagenome</name>
    <dbReference type="NCBI Taxonomy" id="652676"/>
    <lineage>
        <taxon>unclassified sequences</taxon>
        <taxon>metagenomes</taxon>
        <taxon>ecological metagenomes</taxon>
    </lineage>
</organism>
<feature type="domain" description="ASPIC/UnbV" evidence="2">
    <location>
        <begin position="712"/>
        <end position="780"/>
    </location>
</feature>
<gene>
    <name evidence="3" type="ORF">MNBD_GAMMA13-1236</name>
</gene>
<dbReference type="PANTHER" id="PTHR16026">
    <property type="entry name" value="CARTILAGE ACIDIC PROTEIN 1"/>
    <property type="match status" value="1"/>
</dbReference>
<dbReference type="Pfam" id="PF13517">
    <property type="entry name" value="FG-GAP_3"/>
    <property type="match status" value="2"/>
</dbReference>
<dbReference type="InterPro" id="IPR011519">
    <property type="entry name" value="UnbV_ASPIC"/>
</dbReference>
<evidence type="ECO:0000313" key="3">
    <source>
        <dbReference type="EMBL" id="VAW75365.1"/>
    </source>
</evidence>
<evidence type="ECO:0000259" key="2">
    <source>
        <dbReference type="Pfam" id="PF07593"/>
    </source>
</evidence>
<dbReference type="Gene3D" id="2.130.10.130">
    <property type="entry name" value="Integrin alpha, N-terminal"/>
    <property type="match status" value="2"/>
</dbReference>
<dbReference type="InterPro" id="IPR028994">
    <property type="entry name" value="Integrin_alpha_N"/>
</dbReference>
<dbReference type="InterPro" id="IPR027039">
    <property type="entry name" value="Crtac1"/>
</dbReference>
<protein>
    <submittedName>
        <fullName evidence="3">Alkaline phosphatase</fullName>
        <ecNumber evidence="3">3.1.3.1</ecNumber>
    </submittedName>
</protein>
<dbReference type="EMBL" id="UOFK01000075">
    <property type="protein sequence ID" value="VAW75365.1"/>
    <property type="molecule type" value="Genomic_DNA"/>
</dbReference>
<dbReference type="SUPFAM" id="SSF69318">
    <property type="entry name" value="Integrin alpha N-terminal domain"/>
    <property type="match status" value="1"/>
</dbReference>
<reference evidence="3" key="1">
    <citation type="submission" date="2018-06" db="EMBL/GenBank/DDBJ databases">
        <authorList>
            <person name="Zhirakovskaya E."/>
        </authorList>
    </citation>
    <scope>NUCLEOTIDE SEQUENCE</scope>
</reference>
<accession>A0A3B0Y3S1</accession>
<dbReference type="AlphaFoldDB" id="A0A3B0Y3S1"/>
<dbReference type="EC" id="3.1.3.1" evidence="3"/>
<dbReference type="PANTHER" id="PTHR16026:SF0">
    <property type="entry name" value="CARTILAGE ACIDIC PROTEIN 1"/>
    <property type="match status" value="1"/>
</dbReference>
<feature type="non-terminal residue" evidence="3">
    <location>
        <position position="1"/>
    </location>
</feature>
<dbReference type="GO" id="GO:0004035">
    <property type="term" value="F:alkaline phosphatase activity"/>
    <property type="evidence" value="ECO:0007669"/>
    <property type="project" value="UniProtKB-EC"/>
</dbReference>
<dbReference type="Pfam" id="PF07593">
    <property type="entry name" value="UnbV_ASPIC"/>
    <property type="match status" value="1"/>
</dbReference>